<evidence type="ECO:0000256" key="3">
    <source>
        <dbReference type="ARBA" id="ARBA00022737"/>
    </source>
</evidence>
<evidence type="ECO:0000259" key="8">
    <source>
        <dbReference type="Pfam" id="PF18052"/>
    </source>
</evidence>
<dbReference type="SUPFAM" id="SSF52058">
    <property type="entry name" value="L domain-like"/>
    <property type="match status" value="1"/>
</dbReference>
<evidence type="ECO:0000256" key="4">
    <source>
        <dbReference type="ARBA" id="ARBA00022741"/>
    </source>
</evidence>
<evidence type="ECO:0000259" key="7">
    <source>
        <dbReference type="Pfam" id="PF00931"/>
    </source>
</evidence>
<accession>M8AT77</accession>
<dbReference type="GO" id="GO:0043531">
    <property type="term" value="F:ADP binding"/>
    <property type="evidence" value="ECO:0007669"/>
    <property type="project" value="InterPro"/>
</dbReference>
<dbReference type="PANTHER" id="PTHR23155:SF1167">
    <property type="entry name" value="OS08G0412100 PROTEIN"/>
    <property type="match status" value="1"/>
</dbReference>
<name>M8AT77_AEGTA</name>
<dbReference type="SUPFAM" id="SSF52540">
    <property type="entry name" value="P-loop containing nucleoside triphosphate hydrolases"/>
    <property type="match status" value="1"/>
</dbReference>
<keyword evidence="2" id="KW-0433">Leucine-rich repeat</keyword>
<dbReference type="FunFam" id="1.10.10.10:FF:000322">
    <property type="entry name" value="Probable disease resistance protein At1g63360"/>
    <property type="match status" value="1"/>
</dbReference>
<evidence type="ECO:0000259" key="10">
    <source>
        <dbReference type="Pfam" id="PF23598"/>
    </source>
</evidence>
<dbReference type="Pfam" id="PF00931">
    <property type="entry name" value="NB-ARC"/>
    <property type="match status" value="1"/>
</dbReference>
<dbReference type="InterPro" id="IPR042197">
    <property type="entry name" value="Apaf_helical"/>
</dbReference>
<dbReference type="Pfam" id="PF23598">
    <property type="entry name" value="LRR_14"/>
    <property type="match status" value="1"/>
</dbReference>
<dbReference type="Gene3D" id="3.40.50.300">
    <property type="entry name" value="P-loop containing nucleotide triphosphate hydrolases"/>
    <property type="match status" value="1"/>
</dbReference>
<dbReference type="PRINTS" id="PR00364">
    <property type="entry name" value="DISEASERSIST"/>
</dbReference>
<keyword evidence="6" id="KW-0175">Coiled coil</keyword>
<dbReference type="Gene3D" id="3.80.10.10">
    <property type="entry name" value="Ribonuclease Inhibitor"/>
    <property type="match status" value="1"/>
</dbReference>
<evidence type="ECO:0000256" key="1">
    <source>
        <dbReference type="ARBA" id="ARBA00008894"/>
    </source>
</evidence>
<feature type="domain" description="Disease resistance R13L4/SHOC-2-like LRR" evidence="10">
    <location>
        <begin position="560"/>
        <end position="928"/>
    </location>
</feature>
<keyword evidence="5" id="KW-0611">Plant defense</keyword>
<dbReference type="ExpressionAtlas" id="M8AT77">
    <property type="expression patterns" value="baseline"/>
</dbReference>
<dbReference type="InterPro" id="IPR032675">
    <property type="entry name" value="LRR_dom_sf"/>
</dbReference>
<dbReference type="GO" id="GO:0009626">
    <property type="term" value="P:plant-type hypersensitive response"/>
    <property type="evidence" value="ECO:0007669"/>
    <property type="project" value="UniProtKB-ARBA"/>
</dbReference>
<dbReference type="AlphaFoldDB" id="M8AT77"/>
<protein>
    <submittedName>
        <fullName evidence="11">Disease resistance protein RPM1</fullName>
    </submittedName>
</protein>
<dbReference type="Gene3D" id="1.10.10.10">
    <property type="entry name" value="Winged helix-like DNA-binding domain superfamily/Winged helix DNA-binding domain"/>
    <property type="match status" value="1"/>
</dbReference>
<dbReference type="GO" id="GO:0002758">
    <property type="term" value="P:innate immune response-activating signaling pathway"/>
    <property type="evidence" value="ECO:0007669"/>
    <property type="project" value="UniProtKB-ARBA"/>
</dbReference>
<dbReference type="InterPro" id="IPR058922">
    <property type="entry name" value="WHD_DRP"/>
</dbReference>
<evidence type="ECO:0000259" key="9">
    <source>
        <dbReference type="Pfam" id="PF23559"/>
    </source>
</evidence>
<dbReference type="EnsemblPlants" id="EMT04890">
    <property type="protein sequence ID" value="EMT04890"/>
    <property type="gene ID" value="F775_11368"/>
</dbReference>
<evidence type="ECO:0000256" key="2">
    <source>
        <dbReference type="ARBA" id="ARBA00022614"/>
    </source>
</evidence>
<dbReference type="FunFam" id="3.40.50.300:FF:001091">
    <property type="entry name" value="Probable disease resistance protein At1g61300"/>
    <property type="match status" value="1"/>
</dbReference>
<feature type="domain" description="Disease resistance N-terminal" evidence="8">
    <location>
        <begin position="13"/>
        <end position="93"/>
    </location>
</feature>
<comment type="similarity">
    <text evidence="1">Belongs to the disease resistance NB-LRR family.</text>
</comment>
<dbReference type="InterPro" id="IPR038005">
    <property type="entry name" value="RX-like_CC"/>
</dbReference>
<reference evidence="11" key="1">
    <citation type="submission" date="2015-06" db="UniProtKB">
        <authorList>
            <consortium name="EnsemblPlants"/>
        </authorList>
    </citation>
    <scope>IDENTIFICATION</scope>
</reference>
<keyword evidence="3" id="KW-0677">Repeat</keyword>
<dbReference type="PANTHER" id="PTHR23155">
    <property type="entry name" value="DISEASE RESISTANCE PROTEIN RP"/>
    <property type="match status" value="1"/>
</dbReference>
<dbReference type="Pfam" id="PF23559">
    <property type="entry name" value="WHD_DRP"/>
    <property type="match status" value="1"/>
</dbReference>
<organism evidence="11">
    <name type="scientific">Aegilops tauschii</name>
    <name type="common">Tausch's goatgrass</name>
    <name type="synonym">Aegilops squarrosa</name>
    <dbReference type="NCBI Taxonomy" id="37682"/>
    <lineage>
        <taxon>Eukaryota</taxon>
        <taxon>Viridiplantae</taxon>
        <taxon>Streptophyta</taxon>
        <taxon>Embryophyta</taxon>
        <taxon>Tracheophyta</taxon>
        <taxon>Spermatophyta</taxon>
        <taxon>Magnoliopsida</taxon>
        <taxon>Liliopsida</taxon>
        <taxon>Poales</taxon>
        <taxon>Poaceae</taxon>
        <taxon>BOP clade</taxon>
        <taxon>Pooideae</taxon>
        <taxon>Triticodae</taxon>
        <taxon>Triticeae</taxon>
        <taxon>Triticinae</taxon>
        <taxon>Aegilops</taxon>
    </lineage>
</organism>
<dbReference type="CDD" id="cd14798">
    <property type="entry name" value="RX-CC_like"/>
    <property type="match status" value="1"/>
</dbReference>
<evidence type="ECO:0000256" key="6">
    <source>
        <dbReference type="ARBA" id="ARBA00023054"/>
    </source>
</evidence>
<dbReference type="InterPro" id="IPR027417">
    <property type="entry name" value="P-loop_NTPase"/>
</dbReference>
<feature type="domain" description="Disease resistance protein winged helix" evidence="9">
    <location>
        <begin position="441"/>
        <end position="511"/>
    </location>
</feature>
<dbReference type="InterPro" id="IPR055414">
    <property type="entry name" value="LRR_R13L4/SHOC2-like"/>
</dbReference>
<dbReference type="Pfam" id="PF18052">
    <property type="entry name" value="Rx_N"/>
    <property type="match status" value="1"/>
</dbReference>
<dbReference type="InterPro" id="IPR044974">
    <property type="entry name" value="Disease_R_plants"/>
</dbReference>
<keyword evidence="4" id="KW-0547">Nucleotide-binding</keyword>
<feature type="domain" description="NB-ARC" evidence="7">
    <location>
        <begin position="193"/>
        <end position="352"/>
    </location>
</feature>
<dbReference type="Gene3D" id="1.10.8.430">
    <property type="entry name" value="Helical domain of apoptotic protease-activating factors"/>
    <property type="match status" value="1"/>
</dbReference>
<dbReference type="InterPro" id="IPR002182">
    <property type="entry name" value="NB-ARC"/>
</dbReference>
<evidence type="ECO:0000256" key="5">
    <source>
        <dbReference type="ARBA" id="ARBA00022821"/>
    </source>
</evidence>
<dbReference type="OMA" id="SEDCGMN"/>
<proteinExistence type="inferred from homology"/>
<dbReference type="InterPro" id="IPR036388">
    <property type="entry name" value="WH-like_DNA-bd_sf"/>
</dbReference>
<dbReference type="InterPro" id="IPR041118">
    <property type="entry name" value="Rx_N"/>
</dbReference>
<sequence length="942" mass="106985">MEAVVSASHGAFGPLLVKLNDLLAGEYARLKGVRREMRSLRSELSNMHAALQKYTMLQDPDIQVKAWISEVRELAYDTEDCVDKFIHRLGSPGARHHHHRGIKEFFRRSARRLKTLGSRRQIAKQIVELKARVMSVKDQRTSYKLDDMVCGTSGHAVVDPRLAALFIEEAHLMGIEDPRDDLAKWALDAENSLGRRCRFLSIFGFGGLGKTTLANEVYRKIREHFHCHAFVSVSQKPDVRKIIKDIISQVPCHDVFTKDIQFWDEKRSIEKLRELLQDKRYLVVIDDIWSTSAWNTIKCAFPENNCSSRVITTTRIFDVASSCCQVEDDRIYYMEPLSDLHSKKLFFNRIFGSEDCCPDILKDVSDAILRKCGGLPLAIISISGLLASRPAVRNEREKIRKSIGFALDKSQSLEGMKSILSLSYSSLTPNLKTCLLYFSNFPEDYKIERDTLVRRWIAEGFISEERGQSRQEVAENNFYELINKSIVQPMDIGYDGKARACRVHDLMLEFAISKAAEENFITVLGGQMVLPNSNCYIRRLSVQHINSELASTLASKELHHVRSLTVSGCIKQMPNLVEFESLRVLDFEGCEGLKEYDLNNINKLFKLKYLSLRSTCISNVPSGVVTLHDLVTLDLRDTYIQELPAGIVQLSKLQYLLTARCIFYGETTIPSGIGKMKSLCEISGFNITTSSVGAVEELENLTNLTELHVVFNGGGSDKYKRHEEMLFSSLCKLGRYSLQSFRIQSKDSTPLDFLDSWCPLPSSLQLFIMSTIYYLPKPPKWLAPTVTSLTHLNINLSEITEEDINILGRMPALISLELWFKTVRKERLIVQGNGFRSLKEFYFIHSYYFAGARYLLFEEGALPKVEKLQVPFYVSVAEAYGLYLGIEHLPCLKDAEVSIYNEGATASESKVAVVSIRNEANTHPNHPRVTIFGQEKISFHFP</sequence>
<dbReference type="Gene3D" id="1.20.5.4130">
    <property type="match status" value="1"/>
</dbReference>
<dbReference type="GO" id="GO:0042742">
    <property type="term" value="P:defense response to bacterium"/>
    <property type="evidence" value="ECO:0007669"/>
    <property type="project" value="UniProtKB-ARBA"/>
</dbReference>
<evidence type="ECO:0000313" key="11">
    <source>
        <dbReference type="EnsemblPlants" id="EMT04890"/>
    </source>
</evidence>